<dbReference type="RefSeq" id="WP_144236610.1">
    <property type="nucleotide sequence ID" value="NZ_VJWA01000001.1"/>
</dbReference>
<dbReference type="SUPFAM" id="SSF143456">
    <property type="entry name" value="VC0467-like"/>
    <property type="match status" value="1"/>
</dbReference>
<dbReference type="Pfam" id="PF02622">
    <property type="entry name" value="DUF179"/>
    <property type="match status" value="1"/>
</dbReference>
<protein>
    <recommendedName>
        <fullName evidence="2">UPF0301 protein FMM06_07250</fullName>
    </recommendedName>
</protein>
<proteinExistence type="inferred from homology"/>
<evidence type="ECO:0000313" key="3">
    <source>
        <dbReference type="EMBL" id="TRW17916.1"/>
    </source>
</evidence>
<dbReference type="Gene3D" id="3.40.1740.10">
    <property type="entry name" value="VC0467-like"/>
    <property type="match status" value="1"/>
</dbReference>
<accession>A0A552UI64</accession>
<organism evidence="3 4">
    <name type="scientific">Glacieibacterium frigidum</name>
    <dbReference type="NCBI Taxonomy" id="2593303"/>
    <lineage>
        <taxon>Bacteria</taxon>
        <taxon>Pseudomonadati</taxon>
        <taxon>Pseudomonadota</taxon>
        <taxon>Alphaproteobacteria</taxon>
        <taxon>Sphingomonadales</taxon>
        <taxon>Sphingosinicellaceae</taxon>
        <taxon>Glacieibacterium</taxon>
    </lineage>
</organism>
<reference evidence="3 4" key="1">
    <citation type="submission" date="2019-07" db="EMBL/GenBank/DDBJ databases">
        <title>Novel species isolated from glacier.</title>
        <authorList>
            <person name="Liu Q."/>
            <person name="Xin Y.-H."/>
        </authorList>
    </citation>
    <scope>NUCLEOTIDE SEQUENCE [LARGE SCALE GENOMIC DNA]</scope>
    <source>
        <strain evidence="3 4">LB1R16</strain>
    </source>
</reference>
<sequence length="186" mass="19832">MDQPRYLVGQLLLSMPGIGDPRFARAVIAICVHDDDGALGLIVNHPLPMLKVGELMQQLDVEPGVTPDVAVRAGGPVEPGRGFVLHSTDWAGQSTIDVTGKYAMTSTLDVLKAIAAGTGPTRWLSALGYTGWAAGQLDEEMTRHGWHSIPHDDALVFDTPFEQQWPRAFASAGIDVGHLSAQAGRA</sequence>
<evidence type="ECO:0000256" key="2">
    <source>
        <dbReference type="HAMAP-Rule" id="MF_00758"/>
    </source>
</evidence>
<keyword evidence="4" id="KW-1185">Reference proteome</keyword>
<gene>
    <name evidence="3" type="ORF">FMM06_07250</name>
</gene>
<comment type="similarity">
    <text evidence="1 2">Belongs to the UPF0301 (AlgH) family.</text>
</comment>
<evidence type="ECO:0000256" key="1">
    <source>
        <dbReference type="ARBA" id="ARBA00009600"/>
    </source>
</evidence>
<dbReference type="Proteomes" id="UP000317894">
    <property type="component" value="Unassembled WGS sequence"/>
</dbReference>
<dbReference type="GO" id="GO:0005829">
    <property type="term" value="C:cytosol"/>
    <property type="evidence" value="ECO:0007669"/>
    <property type="project" value="TreeGrafter"/>
</dbReference>
<name>A0A552UI64_9SPHN</name>
<evidence type="ECO:0000313" key="4">
    <source>
        <dbReference type="Proteomes" id="UP000317894"/>
    </source>
</evidence>
<dbReference type="OrthoDB" id="9807486at2"/>
<dbReference type="PANTHER" id="PTHR30327:SF1">
    <property type="entry name" value="UPF0301 PROTEIN YQGE"/>
    <property type="match status" value="1"/>
</dbReference>
<dbReference type="AlphaFoldDB" id="A0A552UI64"/>
<dbReference type="HAMAP" id="MF_00758">
    <property type="entry name" value="UPF0301"/>
    <property type="match status" value="1"/>
</dbReference>
<dbReference type="PANTHER" id="PTHR30327">
    <property type="entry name" value="UNCHARACTERIZED PROTEIN YQGE"/>
    <property type="match status" value="1"/>
</dbReference>
<dbReference type="EMBL" id="VJWA01000001">
    <property type="protein sequence ID" value="TRW17916.1"/>
    <property type="molecule type" value="Genomic_DNA"/>
</dbReference>
<comment type="caution">
    <text evidence="3">The sequence shown here is derived from an EMBL/GenBank/DDBJ whole genome shotgun (WGS) entry which is preliminary data.</text>
</comment>
<dbReference type="InterPro" id="IPR003774">
    <property type="entry name" value="AlgH-like"/>
</dbReference>